<name>A0AAT9H8T1_9ACTN</name>
<sequence length="98" mass="9825">MGIGIVLVVVFGVLVTVVMVAARGGARRVGAGRAGRRGRGGRDSWWTGGSHGGSGERPAVVVRPTEAARPAEAGRPAGAAADAVEGRLTRGSRLRIGG</sequence>
<reference evidence="3" key="1">
    <citation type="submission" date="2024-06" db="EMBL/GenBank/DDBJ databases">
        <authorList>
            <consortium name="consrtm"/>
            <person name="Uemura M."/>
            <person name="Terahara T."/>
        </authorList>
    </citation>
    <scope>NUCLEOTIDE SEQUENCE</scope>
    <source>
        <strain evidence="3">KM77-8</strain>
    </source>
</reference>
<feature type="transmembrane region" description="Helical" evidence="2">
    <location>
        <begin position="6"/>
        <end position="26"/>
    </location>
</feature>
<evidence type="ECO:0000256" key="1">
    <source>
        <dbReference type="SAM" id="MobiDB-lite"/>
    </source>
</evidence>
<reference evidence="3" key="2">
    <citation type="submission" date="2024-07" db="EMBL/GenBank/DDBJ databases">
        <title>Streptomyces haneummycinica sp. nov., a new antibiotic-producing actinobacterium isolated from marine sediment.</title>
        <authorList>
            <person name="Uemura M."/>
            <person name="Hamada M."/>
            <person name="Hirano S."/>
            <person name="Kobayashi K."/>
            <person name="Ohshiro T."/>
            <person name="Kobayashi T."/>
            <person name="Terahara T."/>
        </authorList>
    </citation>
    <scope>NUCLEOTIDE SEQUENCE</scope>
    <source>
        <strain evidence="3">KM77-8</strain>
    </source>
</reference>
<gene>
    <name evidence="3" type="ORF">SHKM778_02280</name>
</gene>
<accession>A0AAT9H8T1</accession>
<dbReference type="EMBL" id="AP035768">
    <property type="protein sequence ID" value="BFO13840.1"/>
    <property type="molecule type" value="Genomic_DNA"/>
</dbReference>
<keyword evidence="2" id="KW-0472">Membrane</keyword>
<evidence type="ECO:0000256" key="2">
    <source>
        <dbReference type="SAM" id="Phobius"/>
    </source>
</evidence>
<organism evidence="3">
    <name type="scientific">Streptomyces haneummycinicus</name>
    <dbReference type="NCBI Taxonomy" id="3074435"/>
    <lineage>
        <taxon>Bacteria</taxon>
        <taxon>Bacillati</taxon>
        <taxon>Actinomycetota</taxon>
        <taxon>Actinomycetes</taxon>
        <taxon>Kitasatosporales</taxon>
        <taxon>Streptomycetaceae</taxon>
        <taxon>Streptomyces</taxon>
    </lineage>
</organism>
<protein>
    <submittedName>
        <fullName evidence="3">Uncharacterized protein</fullName>
    </submittedName>
</protein>
<feature type="region of interest" description="Disordered" evidence="1">
    <location>
        <begin position="28"/>
        <end position="61"/>
    </location>
</feature>
<proteinExistence type="predicted"/>
<keyword evidence="2" id="KW-1133">Transmembrane helix</keyword>
<dbReference type="AlphaFoldDB" id="A0AAT9H8T1"/>
<keyword evidence="2" id="KW-0812">Transmembrane</keyword>
<evidence type="ECO:0000313" key="3">
    <source>
        <dbReference type="EMBL" id="BFO13840.1"/>
    </source>
</evidence>